<protein>
    <recommendedName>
        <fullName evidence="2">DUF2087 domain-containing protein</fullName>
    </recommendedName>
</protein>
<dbReference type="eggNOG" id="COG3860">
    <property type="taxonomic scope" value="Bacteria"/>
</dbReference>
<evidence type="ECO:0000313" key="3">
    <source>
        <dbReference type="EMBL" id="OLV18559.1"/>
    </source>
</evidence>
<feature type="region of interest" description="Disordered" evidence="1">
    <location>
        <begin position="89"/>
        <end position="113"/>
    </location>
</feature>
<feature type="compositionally biased region" description="Polar residues" evidence="1">
    <location>
        <begin position="96"/>
        <end position="113"/>
    </location>
</feature>
<dbReference type="AlphaFoldDB" id="A0A1U7P067"/>
<accession>A0A1U7P067</accession>
<dbReference type="EMBL" id="MSTI01000066">
    <property type="protein sequence ID" value="OLV18559.1"/>
    <property type="molecule type" value="Genomic_DNA"/>
</dbReference>
<dbReference type="InterPro" id="IPR018656">
    <property type="entry name" value="DUF2087"/>
</dbReference>
<dbReference type="Proteomes" id="UP000186607">
    <property type="component" value="Unassembled WGS sequence"/>
</dbReference>
<feature type="domain" description="DUF2087" evidence="2">
    <location>
        <begin position="17"/>
        <end position="87"/>
    </location>
</feature>
<organism evidence="3 4">
    <name type="scientific">Deinococcus marmoris</name>
    <dbReference type="NCBI Taxonomy" id="249408"/>
    <lineage>
        <taxon>Bacteria</taxon>
        <taxon>Thermotogati</taxon>
        <taxon>Deinococcota</taxon>
        <taxon>Deinococci</taxon>
        <taxon>Deinococcales</taxon>
        <taxon>Deinococcaceae</taxon>
        <taxon>Deinococcus</taxon>
    </lineage>
</organism>
<dbReference type="STRING" id="249408.BOO71_0005818"/>
<sequence>MSPMTKSISDFQDDHGRIIAWPSKRRRVHQMAILDYLTGLFEPGVSYNQGQVERVLADHSTLEDPSVLLTELLDSEYLATADGAYWRADGRPGVSAETSESSGTPEISVSKSG</sequence>
<proteinExistence type="predicted"/>
<reference evidence="3 4" key="1">
    <citation type="submission" date="2017-01" db="EMBL/GenBank/DDBJ databases">
        <title>Genome Analysis of Deinococcus marmoris KOPRI26562.</title>
        <authorList>
            <person name="Kim J.H."/>
            <person name="Oh H.-M."/>
        </authorList>
    </citation>
    <scope>NUCLEOTIDE SEQUENCE [LARGE SCALE GENOMIC DNA]</scope>
    <source>
        <strain evidence="3 4">KOPRI26562</strain>
    </source>
</reference>
<name>A0A1U7P067_9DEIO</name>
<evidence type="ECO:0000313" key="4">
    <source>
        <dbReference type="Proteomes" id="UP000186607"/>
    </source>
</evidence>
<keyword evidence="4" id="KW-1185">Reference proteome</keyword>
<comment type="caution">
    <text evidence="3">The sequence shown here is derived from an EMBL/GenBank/DDBJ whole genome shotgun (WGS) entry which is preliminary data.</text>
</comment>
<evidence type="ECO:0000256" key="1">
    <source>
        <dbReference type="SAM" id="MobiDB-lite"/>
    </source>
</evidence>
<gene>
    <name evidence="3" type="ORF">BOO71_0005818</name>
</gene>
<evidence type="ECO:0000259" key="2">
    <source>
        <dbReference type="Pfam" id="PF09860"/>
    </source>
</evidence>
<dbReference type="Pfam" id="PF09860">
    <property type="entry name" value="DUF2087"/>
    <property type="match status" value="1"/>
</dbReference>